<dbReference type="GO" id="GO:0007059">
    <property type="term" value="P:chromosome segregation"/>
    <property type="evidence" value="ECO:0007669"/>
    <property type="project" value="UniProtKB-KW"/>
</dbReference>
<dbReference type="KEGG" id="lpil:LIP_1793"/>
<reference evidence="5" key="1">
    <citation type="submission" date="2015-07" db="EMBL/GenBank/DDBJ databases">
        <title>Complete genome sequence and phylogenetic analysis of Limnochorda pilosa.</title>
        <authorList>
            <person name="Watanabe M."/>
            <person name="Kojima H."/>
            <person name="Fukui M."/>
        </authorList>
    </citation>
    <scope>NUCLEOTIDE SEQUENCE [LARGE SCALE GENOMIC DNA]</scope>
    <source>
        <strain evidence="5">HC45</strain>
    </source>
</reference>
<feature type="compositionally biased region" description="Low complexity" evidence="3">
    <location>
        <begin position="125"/>
        <end position="135"/>
    </location>
</feature>
<evidence type="ECO:0000256" key="3">
    <source>
        <dbReference type="SAM" id="MobiDB-lite"/>
    </source>
</evidence>
<dbReference type="AlphaFoldDB" id="A0A0K2SKU4"/>
<evidence type="ECO:0000313" key="4">
    <source>
        <dbReference type="EMBL" id="BAS27637.1"/>
    </source>
</evidence>
<dbReference type="PANTHER" id="PTHR33969:SF2">
    <property type="entry name" value="SEGREGATION AND CONDENSATION PROTEIN A"/>
    <property type="match status" value="1"/>
</dbReference>
<name>A0A0K2SKU4_LIMPI</name>
<dbReference type="EMBL" id="AP014924">
    <property type="protein sequence ID" value="BAS27637.1"/>
    <property type="molecule type" value="Genomic_DNA"/>
</dbReference>
<reference evidence="5" key="2">
    <citation type="journal article" date="2016" name="Int. J. Syst. Evol. Microbiol.">
        <title>Complete genome sequence and cell structure of Limnochorda pilosa, a Gram-negative spore-former within the phylum Firmicutes.</title>
        <authorList>
            <person name="Watanabe M."/>
            <person name="Kojima H."/>
            <person name="Fukui M."/>
        </authorList>
    </citation>
    <scope>NUCLEOTIDE SEQUENCE [LARGE SCALE GENOMIC DNA]</scope>
    <source>
        <strain evidence="5">HC45</strain>
    </source>
</reference>
<dbReference type="Pfam" id="PF02616">
    <property type="entry name" value="SMC_ScpA"/>
    <property type="match status" value="1"/>
</dbReference>
<gene>
    <name evidence="4" type="ORF">LIP_1793</name>
</gene>
<protein>
    <recommendedName>
        <fullName evidence="2">Segregation and condensation protein A</fullName>
    </recommendedName>
</protein>
<dbReference type="InterPro" id="IPR023093">
    <property type="entry name" value="ScpA-like_C"/>
</dbReference>
<dbReference type="STRING" id="1555112.LIP_1793"/>
<dbReference type="InterPro" id="IPR003768">
    <property type="entry name" value="ScpA"/>
</dbReference>
<keyword evidence="1" id="KW-0159">Chromosome partition</keyword>
<dbReference type="PANTHER" id="PTHR33969">
    <property type="entry name" value="SEGREGATION AND CONDENSATION PROTEIN A"/>
    <property type="match status" value="1"/>
</dbReference>
<dbReference type="Gene3D" id="6.10.250.2410">
    <property type="match status" value="1"/>
</dbReference>
<dbReference type="Proteomes" id="UP000065807">
    <property type="component" value="Chromosome"/>
</dbReference>
<accession>A0A0K2SKU4</accession>
<evidence type="ECO:0000256" key="2">
    <source>
        <dbReference type="ARBA" id="ARBA00044777"/>
    </source>
</evidence>
<evidence type="ECO:0000313" key="5">
    <source>
        <dbReference type="Proteomes" id="UP000065807"/>
    </source>
</evidence>
<keyword evidence="5" id="KW-1185">Reference proteome</keyword>
<organism evidence="4 5">
    <name type="scientific">Limnochorda pilosa</name>
    <dbReference type="NCBI Taxonomy" id="1555112"/>
    <lineage>
        <taxon>Bacteria</taxon>
        <taxon>Bacillati</taxon>
        <taxon>Bacillota</taxon>
        <taxon>Limnochordia</taxon>
        <taxon>Limnochordales</taxon>
        <taxon>Limnochordaceae</taxon>
        <taxon>Limnochorda</taxon>
    </lineage>
</organism>
<sequence>MRLALFEGSLGALLEMLRAGEISPEEVPLAFIGREYVTYLRAAAAPEPDREGEALLAFAMLIWVKLHRLLPGEPEPAEELDEAMVRELLEEHQNLYRRFQQLSEWLALQGASAARAWPRPPVAAPPAAEDGAAPESDLEGPLDPQLLAEGLRRVLARLPRHVDPPLQEIDWEGILRRVRRHLAPGRRLRFEELIGGAGRREVIASFLAVLELVRLGEARVWQEELFGPIFVAGVAGPGVRP</sequence>
<evidence type="ECO:0000256" key="1">
    <source>
        <dbReference type="ARBA" id="ARBA00022829"/>
    </source>
</evidence>
<proteinExistence type="predicted"/>
<feature type="region of interest" description="Disordered" evidence="3">
    <location>
        <begin position="117"/>
        <end position="140"/>
    </location>
</feature>
<dbReference type="Gene3D" id="1.10.10.580">
    <property type="entry name" value="Structural maintenance of chromosome 1. Chain E"/>
    <property type="match status" value="1"/>
</dbReference>